<dbReference type="InterPro" id="IPR009531">
    <property type="entry name" value="DUF1150"/>
</dbReference>
<gene>
    <name evidence="1" type="ORF">GO499_00160</name>
</gene>
<reference evidence="1 2" key="1">
    <citation type="submission" date="2019-12" db="EMBL/GenBank/DDBJ databases">
        <title>Complete genome sequence of Algicella marina strain 9Alg 56(T) isolated from the red alga Tichocarpus crinitus.</title>
        <authorList>
            <person name="Kim S.-G."/>
            <person name="Nedashkovskaya O.I."/>
        </authorList>
    </citation>
    <scope>NUCLEOTIDE SEQUENCE [LARGE SCALE GENOMIC DNA]</scope>
    <source>
        <strain evidence="1 2">9Alg 56</strain>
    </source>
</reference>
<organism evidence="1 2">
    <name type="scientific">Algicella marina</name>
    <dbReference type="NCBI Taxonomy" id="2683284"/>
    <lineage>
        <taxon>Bacteria</taxon>
        <taxon>Pseudomonadati</taxon>
        <taxon>Pseudomonadota</taxon>
        <taxon>Alphaproteobacteria</taxon>
        <taxon>Rhodobacterales</taxon>
        <taxon>Paracoccaceae</taxon>
        <taxon>Algicella</taxon>
    </lineage>
</organism>
<dbReference type="RefSeq" id="WP_161860278.1">
    <property type="nucleotide sequence ID" value="NZ_CP046620.1"/>
</dbReference>
<evidence type="ECO:0000313" key="2">
    <source>
        <dbReference type="Proteomes" id="UP000464495"/>
    </source>
</evidence>
<evidence type="ECO:0000313" key="1">
    <source>
        <dbReference type="EMBL" id="QHQ33700.1"/>
    </source>
</evidence>
<dbReference type="AlphaFoldDB" id="A0A6P1SVL5"/>
<proteinExistence type="predicted"/>
<name>A0A6P1SVL5_9RHOB</name>
<dbReference type="Pfam" id="PF06620">
    <property type="entry name" value="DUF1150"/>
    <property type="match status" value="1"/>
</dbReference>
<protein>
    <submittedName>
        <fullName evidence="1">DUF1150 family protein</fullName>
    </submittedName>
</protein>
<accession>A0A6P1SVL5</accession>
<dbReference type="EMBL" id="CP046620">
    <property type="protein sequence ID" value="QHQ33700.1"/>
    <property type="molecule type" value="Genomic_DNA"/>
</dbReference>
<dbReference type="KEGG" id="amaq:GO499_00160"/>
<dbReference type="Proteomes" id="UP000464495">
    <property type="component" value="Chromosome"/>
</dbReference>
<sequence>MSDFPSLKEADGQPIVYVRAVKVADLPSEVQDQAEGMEAIYSVSDADGRVIALVDDRTRAFALARMNELQPVSVH</sequence>
<keyword evidence="2" id="KW-1185">Reference proteome</keyword>